<dbReference type="InterPro" id="IPR000485">
    <property type="entry name" value="AsnC-type_HTH_dom"/>
</dbReference>
<dbReference type="eggNOG" id="COG1522">
    <property type="taxonomic scope" value="Bacteria"/>
</dbReference>
<evidence type="ECO:0000256" key="3">
    <source>
        <dbReference type="ARBA" id="ARBA00023163"/>
    </source>
</evidence>
<dbReference type="PANTHER" id="PTHR30154:SF34">
    <property type="entry name" value="TRANSCRIPTIONAL REGULATOR AZLB"/>
    <property type="match status" value="1"/>
</dbReference>
<dbReference type="SMART" id="SM00344">
    <property type="entry name" value="HTH_ASNC"/>
    <property type="match status" value="1"/>
</dbReference>
<dbReference type="STRING" id="648757.Rvan_3147"/>
<gene>
    <name evidence="5" type="ordered locus">Rvan_3147</name>
</gene>
<name>E3I125_RHOVT</name>
<dbReference type="InterPro" id="IPR019888">
    <property type="entry name" value="Tscrpt_reg_AsnC-like"/>
</dbReference>
<evidence type="ECO:0000259" key="4">
    <source>
        <dbReference type="PROSITE" id="PS50956"/>
    </source>
</evidence>
<dbReference type="KEGG" id="rva:Rvan_3147"/>
<dbReference type="Proteomes" id="UP000001399">
    <property type="component" value="Chromosome"/>
</dbReference>
<accession>E3I125</accession>
<dbReference type="PANTHER" id="PTHR30154">
    <property type="entry name" value="LEUCINE-RESPONSIVE REGULATORY PROTEIN"/>
    <property type="match status" value="1"/>
</dbReference>
<evidence type="ECO:0000313" key="5">
    <source>
        <dbReference type="EMBL" id="ADP72348.1"/>
    </source>
</evidence>
<dbReference type="FunFam" id="1.10.10.10:FF:000186">
    <property type="entry name" value="AsnC family transcriptional regulator"/>
    <property type="match status" value="1"/>
</dbReference>
<dbReference type="Pfam" id="PF13412">
    <property type="entry name" value="HTH_24"/>
    <property type="match status" value="1"/>
</dbReference>
<dbReference type="EMBL" id="CP002292">
    <property type="protein sequence ID" value="ADP72348.1"/>
    <property type="molecule type" value="Genomic_DNA"/>
</dbReference>
<evidence type="ECO:0000256" key="1">
    <source>
        <dbReference type="ARBA" id="ARBA00023015"/>
    </source>
</evidence>
<dbReference type="Gene3D" id="1.10.10.10">
    <property type="entry name" value="Winged helix-like DNA-binding domain superfamily/Winged helix DNA-binding domain"/>
    <property type="match status" value="1"/>
</dbReference>
<dbReference type="Pfam" id="PF01037">
    <property type="entry name" value="AsnC_trans_reg"/>
    <property type="match status" value="1"/>
</dbReference>
<feature type="domain" description="HTH asnC-type" evidence="4">
    <location>
        <begin position="9"/>
        <end position="72"/>
    </location>
</feature>
<dbReference type="GO" id="GO:0043565">
    <property type="term" value="F:sequence-specific DNA binding"/>
    <property type="evidence" value="ECO:0007669"/>
    <property type="project" value="InterPro"/>
</dbReference>
<dbReference type="SUPFAM" id="SSF46785">
    <property type="entry name" value="Winged helix' DNA-binding domain"/>
    <property type="match status" value="1"/>
</dbReference>
<reference evidence="6" key="1">
    <citation type="journal article" date="2011" name="J. Bacteriol.">
        <title>Genome sequences of eight morphologically diverse alphaproteobacteria.</title>
        <authorList>
            <consortium name="US DOE Joint Genome Institute"/>
            <person name="Brown P.J."/>
            <person name="Kysela D.T."/>
            <person name="Buechlein A."/>
            <person name="Hemmerich C."/>
            <person name="Brun Y.V."/>
        </authorList>
    </citation>
    <scope>NUCLEOTIDE SEQUENCE [LARGE SCALE GENOMIC DNA]</scope>
    <source>
        <strain evidence="6">ATCC 17100 / ATH 3.1.1 / DSM 162 / LMG 4299</strain>
    </source>
</reference>
<sequence>MGDPVTPTLDAIDRRILEELQADARLPNITLSDRVGLSPSPCSRRVKLLEEAGVIEGYRAILNRKAVNLGLTIFAGIRVERHSLENADAFVSAVLAIPEVFACHLVSGDVDFLIEVVVPDMAAYEATVLRRLLAMPALRDVRSSFAMRTFKAGGVLPVKKRVA</sequence>
<dbReference type="AlphaFoldDB" id="E3I125"/>
<dbReference type="PRINTS" id="PR00033">
    <property type="entry name" value="HTHASNC"/>
</dbReference>
<evidence type="ECO:0000256" key="2">
    <source>
        <dbReference type="ARBA" id="ARBA00023125"/>
    </source>
</evidence>
<keyword evidence="2" id="KW-0238">DNA-binding</keyword>
<dbReference type="HOGENOM" id="CLU_091233_0_3_5"/>
<dbReference type="InterPro" id="IPR011991">
    <property type="entry name" value="ArsR-like_HTH"/>
</dbReference>
<keyword evidence="1" id="KW-0805">Transcription regulation</keyword>
<dbReference type="InterPro" id="IPR036388">
    <property type="entry name" value="WH-like_DNA-bd_sf"/>
</dbReference>
<proteinExistence type="predicted"/>
<dbReference type="GO" id="GO:0005829">
    <property type="term" value="C:cytosol"/>
    <property type="evidence" value="ECO:0007669"/>
    <property type="project" value="TreeGrafter"/>
</dbReference>
<dbReference type="SUPFAM" id="SSF54909">
    <property type="entry name" value="Dimeric alpha+beta barrel"/>
    <property type="match status" value="1"/>
</dbReference>
<dbReference type="GO" id="GO:0006355">
    <property type="term" value="P:regulation of DNA-templated transcription"/>
    <property type="evidence" value="ECO:0007669"/>
    <property type="project" value="UniProtKB-ARBA"/>
</dbReference>
<protein>
    <submittedName>
        <fullName evidence="5">Transcriptional regulator, AsnC family</fullName>
    </submittedName>
</protein>
<dbReference type="CDD" id="cd00090">
    <property type="entry name" value="HTH_ARSR"/>
    <property type="match status" value="1"/>
</dbReference>
<keyword evidence="6" id="KW-1185">Reference proteome</keyword>
<dbReference type="InterPro" id="IPR036390">
    <property type="entry name" value="WH_DNA-bd_sf"/>
</dbReference>
<dbReference type="Gene3D" id="3.30.70.920">
    <property type="match status" value="1"/>
</dbReference>
<dbReference type="InterPro" id="IPR019887">
    <property type="entry name" value="Tscrpt_reg_AsnC/Lrp_C"/>
</dbReference>
<organism evidence="5 6">
    <name type="scientific">Rhodomicrobium vannielii (strain ATCC 17100 / DSM 162 / LMG 4299 / NCIMB 10020 / ATH 3.1.1)</name>
    <dbReference type="NCBI Taxonomy" id="648757"/>
    <lineage>
        <taxon>Bacteria</taxon>
        <taxon>Pseudomonadati</taxon>
        <taxon>Pseudomonadota</taxon>
        <taxon>Alphaproteobacteria</taxon>
        <taxon>Hyphomicrobiales</taxon>
        <taxon>Hyphomicrobiaceae</taxon>
        <taxon>Rhodomicrobium</taxon>
    </lineage>
</organism>
<dbReference type="GO" id="GO:0043200">
    <property type="term" value="P:response to amino acid"/>
    <property type="evidence" value="ECO:0007669"/>
    <property type="project" value="TreeGrafter"/>
</dbReference>
<keyword evidence="3" id="KW-0804">Transcription</keyword>
<dbReference type="RefSeq" id="WP_013420714.1">
    <property type="nucleotide sequence ID" value="NC_014664.1"/>
</dbReference>
<dbReference type="PROSITE" id="PS50956">
    <property type="entry name" value="HTH_ASNC_2"/>
    <property type="match status" value="1"/>
</dbReference>
<dbReference type="OrthoDB" id="7707281at2"/>
<evidence type="ECO:0000313" key="6">
    <source>
        <dbReference type="Proteomes" id="UP000001399"/>
    </source>
</evidence>
<dbReference type="InterPro" id="IPR011008">
    <property type="entry name" value="Dimeric_a/b-barrel"/>
</dbReference>